<accession>A0A1I1H721</accession>
<evidence type="ECO:0000256" key="1">
    <source>
        <dbReference type="ARBA" id="ARBA00022679"/>
    </source>
</evidence>
<proteinExistence type="predicted"/>
<evidence type="ECO:0000256" key="4">
    <source>
        <dbReference type="ARBA" id="ARBA00022840"/>
    </source>
</evidence>
<dbReference type="SUPFAM" id="SSF47090">
    <property type="entry name" value="PGBD-like"/>
    <property type="match status" value="1"/>
</dbReference>
<dbReference type="InterPro" id="IPR036366">
    <property type="entry name" value="PGBDSf"/>
</dbReference>
<dbReference type="SMART" id="SM00220">
    <property type="entry name" value="S_TKc"/>
    <property type="match status" value="1"/>
</dbReference>
<dbReference type="Gene3D" id="3.30.200.20">
    <property type="entry name" value="Phosphorylase Kinase, domain 1"/>
    <property type="match status" value="1"/>
</dbReference>
<evidence type="ECO:0000256" key="2">
    <source>
        <dbReference type="ARBA" id="ARBA00022741"/>
    </source>
</evidence>
<feature type="compositionally biased region" description="Acidic residues" evidence="6">
    <location>
        <begin position="466"/>
        <end position="476"/>
    </location>
</feature>
<dbReference type="EMBL" id="FOLM01000002">
    <property type="protein sequence ID" value="SFC16950.1"/>
    <property type="molecule type" value="Genomic_DNA"/>
</dbReference>
<keyword evidence="10" id="KW-1185">Reference proteome</keyword>
<feature type="domain" description="Protein kinase" evidence="8">
    <location>
        <begin position="28"/>
        <end position="292"/>
    </location>
</feature>
<feature type="compositionally biased region" description="Basic and acidic residues" evidence="6">
    <location>
        <begin position="512"/>
        <end position="525"/>
    </location>
</feature>
<keyword evidence="7" id="KW-0812">Transmembrane</keyword>
<dbReference type="PROSITE" id="PS50011">
    <property type="entry name" value="PROTEIN_KINASE_DOM"/>
    <property type="match status" value="1"/>
</dbReference>
<evidence type="ECO:0000256" key="6">
    <source>
        <dbReference type="SAM" id="MobiDB-lite"/>
    </source>
</evidence>
<name>A0A1I1H721_9ACTN</name>
<dbReference type="SUPFAM" id="SSF56112">
    <property type="entry name" value="Protein kinase-like (PK-like)"/>
    <property type="match status" value="1"/>
</dbReference>
<gene>
    <name evidence="9" type="ORF">SAMN05421773_102188</name>
</gene>
<feature type="compositionally biased region" description="Pro residues" evidence="6">
    <location>
        <begin position="326"/>
        <end position="335"/>
    </location>
</feature>
<dbReference type="STRING" id="910347.SAMN05421773_102188"/>
<evidence type="ECO:0000313" key="9">
    <source>
        <dbReference type="EMBL" id="SFC16950.1"/>
    </source>
</evidence>
<evidence type="ECO:0000256" key="5">
    <source>
        <dbReference type="PROSITE-ProRule" id="PRU10141"/>
    </source>
</evidence>
<keyword evidence="2 5" id="KW-0547">Nucleotide-binding</keyword>
<keyword evidence="3 9" id="KW-0418">Kinase</keyword>
<feature type="transmembrane region" description="Helical" evidence="7">
    <location>
        <begin position="388"/>
        <end position="409"/>
    </location>
</feature>
<dbReference type="PROSITE" id="PS00107">
    <property type="entry name" value="PROTEIN_KINASE_ATP"/>
    <property type="match status" value="1"/>
</dbReference>
<dbReference type="InterPro" id="IPR011009">
    <property type="entry name" value="Kinase-like_dom_sf"/>
</dbReference>
<dbReference type="GO" id="GO:0005524">
    <property type="term" value="F:ATP binding"/>
    <property type="evidence" value="ECO:0007669"/>
    <property type="project" value="UniProtKB-UniRule"/>
</dbReference>
<evidence type="ECO:0000256" key="7">
    <source>
        <dbReference type="SAM" id="Phobius"/>
    </source>
</evidence>
<dbReference type="Gene3D" id="1.10.101.10">
    <property type="entry name" value="PGBD-like superfamily/PGBD"/>
    <property type="match status" value="1"/>
</dbReference>
<protein>
    <submittedName>
        <fullName evidence="9">Serine/threonine protein kinase</fullName>
    </submittedName>
</protein>
<keyword evidence="1" id="KW-0808">Transferase</keyword>
<feature type="compositionally biased region" description="Pro residues" evidence="6">
    <location>
        <begin position="355"/>
        <end position="380"/>
    </location>
</feature>
<reference evidence="9 10" key="1">
    <citation type="submission" date="2016-10" db="EMBL/GenBank/DDBJ databases">
        <authorList>
            <person name="de Groot N.N."/>
        </authorList>
    </citation>
    <scope>NUCLEOTIDE SEQUENCE [LARGE SCALE GENOMIC DNA]</scope>
    <source>
        <strain evidence="9 10">CGMCC 4.5739</strain>
    </source>
</reference>
<dbReference type="InterPro" id="IPR017441">
    <property type="entry name" value="Protein_kinase_ATP_BS"/>
</dbReference>
<dbReference type="CDD" id="cd14014">
    <property type="entry name" value="STKc_PknB_like"/>
    <property type="match status" value="1"/>
</dbReference>
<dbReference type="PANTHER" id="PTHR43289">
    <property type="entry name" value="MITOGEN-ACTIVATED PROTEIN KINASE KINASE KINASE 20-RELATED"/>
    <property type="match status" value="1"/>
</dbReference>
<feature type="compositionally biased region" description="Low complexity" evidence="6">
    <location>
        <begin position="445"/>
        <end position="465"/>
    </location>
</feature>
<evidence type="ECO:0000256" key="3">
    <source>
        <dbReference type="ARBA" id="ARBA00022777"/>
    </source>
</evidence>
<dbReference type="InterPro" id="IPR002477">
    <property type="entry name" value="Peptidoglycan-bd-like"/>
</dbReference>
<feature type="binding site" evidence="5">
    <location>
        <position position="56"/>
    </location>
    <ligand>
        <name>ATP</name>
        <dbReference type="ChEBI" id="CHEBI:30616"/>
    </ligand>
</feature>
<feature type="region of interest" description="Disordered" evidence="6">
    <location>
        <begin position="417"/>
        <end position="543"/>
    </location>
</feature>
<evidence type="ECO:0000313" key="10">
    <source>
        <dbReference type="Proteomes" id="UP000199207"/>
    </source>
</evidence>
<dbReference type="GO" id="GO:0004674">
    <property type="term" value="F:protein serine/threonine kinase activity"/>
    <property type="evidence" value="ECO:0007669"/>
    <property type="project" value="UniProtKB-KW"/>
</dbReference>
<dbReference type="AlphaFoldDB" id="A0A1I1H721"/>
<feature type="region of interest" description="Disordered" evidence="6">
    <location>
        <begin position="1"/>
        <end position="28"/>
    </location>
</feature>
<dbReference type="InterPro" id="IPR000719">
    <property type="entry name" value="Prot_kinase_dom"/>
</dbReference>
<keyword evidence="7" id="KW-1133">Transmembrane helix</keyword>
<feature type="compositionally biased region" description="Low complexity" evidence="6">
    <location>
        <begin position="316"/>
        <end position="325"/>
    </location>
</feature>
<evidence type="ECO:0000259" key="8">
    <source>
        <dbReference type="PROSITE" id="PS50011"/>
    </source>
</evidence>
<dbReference type="Proteomes" id="UP000199207">
    <property type="component" value="Unassembled WGS sequence"/>
</dbReference>
<dbReference type="OrthoDB" id="9762169at2"/>
<organism evidence="9 10">
    <name type="scientific">Streptomyces aidingensis</name>
    <dbReference type="NCBI Taxonomy" id="910347"/>
    <lineage>
        <taxon>Bacteria</taxon>
        <taxon>Bacillati</taxon>
        <taxon>Actinomycetota</taxon>
        <taxon>Actinomycetes</taxon>
        <taxon>Kitasatosporales</taxon>
        <taxon>Streptomycetaceae</taxon>
        <taxon>Streptomyces</taxon>
    </lineage>
</organism>
<dbReference type="PANTHER" id="PTHR43289:SF34">
    <property type="entry name" value="SERINE_THREONINE-PROTEIN KINASE YBDM-RELATED"/>
    <property type="match status" value="1"/>
</dbReference>
<sequence length="623" mass="62825">MTASNGGAAGNHGLKPLRPGDPAEVGRFRPAARLGTGGMGTVYLAHTPGGQPVALKVVRPELAEAPDFRRRFEQEVRAARRVQGLYTVPVLDADTEGPMPWLATAYVAGPSLSEAVTLHGPLPEATVLLLVAGVAEALQTIHAAGVVHRDLKPSNVLLAADGPRVIDFGIARATDATSLTGTDSRIGTPAFMAPEQITTGEVGPQADIFALGLLAHYAATARGAFGEGDPQALLYRVVHDEPDLSRLPAGLWSLIGGCLAKDPAARPAPDRLIEACRGLAPGAELRRDTGWLPAGVTEEIAARAAHRAPAPPGPAAPGAHGMQPGPATPPSPATPATPATPAGGFGGFGPVLAHTPPPPGATPGLTPHPGPPPAGEPPAPRARRRTRIVVLAAAVATAVALLTGGGYAAGVFGGGGGQASGAGSTDGTDSTDGPEETGTPGGGDAAAPAVPGSSPAADSSPSATEDPADDAEEQQDPQDGADPGGDGDSPGGDDRQGTDDRTGADPGPTESAKPDPEPTRSDSPEPTRTATTAPDPGAPGRKYCTYAADRDRAWAEGHAGESVKEIQCLLNRNYGYGLDVDGIFGPLTDDAVRDIQRCSGIAVDGEVGPDTWGYLDNPKPSCV</sequence>
<keyword evidence="7" id="KW-0472">Membrane</keyword>
<dbReference type="PROSITE" id="PS00108">
    <property type="entry name" value="PROTEIN_KINASE_ST"/>
    <property type="match status" value="1"/>
</dbReference>
<dbReference type="InterPro" id="IPR036365">
    <property type="entry name" value="PGBD-like_sf"/>
</dbReference>
<feature type="region of interest" description="Disordered" evidence="6">
    <location>
        <begin position="303"/>
        <end position="382"/>
    </location>
</feature>
<dbReference type="Gene3D" id="1.10.510.10">
    <property type="entry name" value="Transferase(Phosphotransferase) domain 1"/>
    <property type="match status" value="1"/>
</dbReference>
<keyword evidence="4 5" id="KW-0067">ATP-binding</keyword>
<keyword evidence="9" id="KW-0723">Serine/threonine-protein kinase</keyword>
<dbReference type="Pfam" id="PF00069">
    <property type="entry name" value="Pkinase"/>
    <property type="match status" value="1"/>
</dbReference>
<dbReference type="Pfam" id="PF01471">
    <property type="entry name" value="PG_binding_1"/>
    <property type="match status" value="1"/>
</dbReference>
<dbReference type="InterPro" id="IPR008271">
    <property type="entry name" value="Ser/Thr_kinase_AS"/>
</dbReference>
<dbReference type="RefSeq" id="WP_093837507.1">
    <property type="nucleotide sequence ID" value="NZ_FOLM01000002.1"/>
</dbReference>
<feature type="compositionally biased region" description="Basic and acidic residues" evidence="6">
    <location>
        <begin position="492"/>
        <end position="503"/>
    </location>
</feature>